<keyword evidence="4" id="KW-0472">Membrane</keyword>
<feature type="non-terminal residue" evidence="6">
    <location>
        <position position="370"/>
    </location>
</feature>
<dbReference type="AlphaFoldDB" id="A0AA36GJ17"/>
<keyword evidence="3" id="KW-0808">Transferase</keyword>
<evidence type="ECO:0000256" key="3">
    <source>
        <dbReference type="ARBA" id="ARBA00022679"/>
    </source>
</evidence>
<evidence type="ECO:0000313" key="7">
    <source>
        <dbReference type="Proteomes" id="UP001177023"/>
    </source>
</evidence>
<dbReference type="Proteomes" id="UP001177023">
    <property type="component" value="Unassembled WGS sequence"/>
</dbReference>
<comment type="subcellular location">
    <subcellularLocation>
        <location evidence="1">Membrane</location>
        <topology evidence="1">Single-pass type II membrane protein</topology>
    </subcellularLocation>
</comment>
<accession>A0AA36GJ17</accession>
<protein>
    <submittedName>
        <fullName evidence="6">Uncharacterized protein</fullName>
    </submittedName>
</protein>
<dbReference type="EMBL" id="CATQJA010002710">
    <property type="protein sequence ID" value="CAJ0587754.1"/>
    <property type="molecule type" value="Genomic_DNA"/>
</dbReference>
<keyword evidence="7" id="KW-1185">Reference proteome</keyword>
<evidence type="ECO:0000256" key="5">
    <source>
        <dbReference type="ARBA" id="ARBA00023180"/>
    </source>
</evidence>
<dbReference type="PANTHER" id="PTHR46671">
    <property type="entry name" value="PROTEIN CBG11221"/>
    <property type="match status" value="1"/>
</dbReference>
<reference evidence="6" key="1">
    <citation type="submission" date="2023-06" db="EMBL/GenBank/DDBJ databases">
        <authorList>
            <person name="Delattre M."/>
        </authorList>
    </citation>
    <scope>NUCLEOTIDE SEQUENCE</scope>
    <source>
        <strain evidence="6">AF72</strain>
    </source>
</reference>
<dbReference type="Pfam" id="PF02485">
    <property type="entry name" value="Branch"/>
    <property type="match status" value="1"/>
</dbReference>
<dbReference type="PANTHER" id="PTHR46671:SF7">
    <property type="entry name" value="CORE-2_I-BRANCHING ENZYME"/>
    <property type="match status" value="1"/>
</dbReference>
<keyword evidence="5" id="KW-0325">Glycoprotein</keyword>
<dbReference type="InterPro" id="IPR003406">
    <property type="entry name" value="Glyco_trans_14"/>
</dbReference>
<name>A0AA36GJ17_9BILA</name>
<dbReference type="GO" id="GO:0016757">
    <property type="term" value="F:glycosyltransferase activity"/>
    <property type="evidence" value="ECO:0007669"/>
    <property type="project" value="UniProtKB-KW"/>
</dbReference>
<evidence type="ECO:0000256" key="2">
    <source>
        <dbReference type="ARBA" id="ARBA00022676"/>
    </source>
</evidence>
<evidence type="ECO:0000256" key="4">
    <source>
        <dbReference type="ARBA" id="ARBA00023136"/>
    </source>
</evidence>
<keyword evidence="2" id="KW-0328">Glycosyltransferase</keyword>
<sequence>MVPNPDLEMSCEAVRKRVVGSIPHPFLNYSIAFAKDVHKAYEFLELGLAATYSPENHYCFSIDSKADPEFIQHFRMLATCLPNVYLAPERHNMNSAGGFVNRAHLDCLEILIEQPNWEYAVLQQTYDLVAHSNEELMNMFKILNGSNDATTNLVPGNRIEYALNWTVEELNFFPKNFSFGPAPKQKARIDFAKGYVQASLSRAAVHWMTREVNLTKFVEQLNFLNHKGYGVDEQFIATLINSDTLGMPGGFHHRCIKKGIPTFMTRYTKWSKPCGTNRMRANQCVWGVEDLVALRNISRRFVMVNKFLPDFDFAGISCMAESIWNRTHYGADPIDEEKLGKHGIKYYNEVLKQQPSFDAETFDCNVTFPK</sequence>
<evidence type="ECO:0000313" key="6">
    <source>
        <dbReference type="EMBL" id="CAJ0587754.1"/>
    </source>
</evidence>
<organism evidence="6 7">
    <name type="scientific">Mesorhabditis spiculigera</name>
    <dbReference type="NCBI Taxonomy" id="96644"/>
    <lineage>
        <taxon>Eukaryota</taxon>
        <taxon>Metazoa</taxon>
        <taxon>Ecdysozoa</taxon>
        <taxon>Nematoda</taxon>
        <taxon>Chromadorea</taxon>
        <taxon>Rhabditida</taxon>
        <taxon>Rhabditina</taxon>
        <taxon>Rhabditomorpha</taxon>
        <taxon>Rhabditoidea</taxon>
        <taxon>Rhabditidae</taxon>
        <taxon>Mesorhabditinae</taxon>
        <taxon>Mesorhabditis</taxon>
    </lineage>
</organism>
<evidence type="ECO:0000256" key="1">
    <source>
        <dbReference type="ARBA" id="ARBA00004606"/>
    </source>
</evidence>
<dbReference type="GO" id="GO:0016020">
    <property type="term" value="C:membrane"/>
    <property type="evidence" value="ECO:0007669"/>
    <property type="project" value="UniProtKB-SubCell"/>
</dbReference>
<comment type="caution">
    <text evidence="6">The sequence shown here is derived from an EMBL/GenBank/DDBJ whole genome shotgun (WGS) entry which is preliminary data.</text>
</comment>
<gene>
    <name evidence="6" type="ORF">MSPICULIGERA_LOCUS25709</name>
</gene>
<proteinExistence type="predicted"/>